<sequence length="201" mass="22246">MEMEVFTKRWTQLGHRPKLFQRRDGDVAEFVGWKMCSDHFGIIPGTIIPDVPRLLGNCFYSTAAEVVLTAVEGDRKAFGKAVASARMMPEDRRAAAAALAAARAGSAPRSSEGALRGEEMELRERWNHNRKRALRVIARSHVRRAGLPLASLSIFVGSLLLLRIAGGALVLLLTKRLRLAPWLRGSARLRHKATDSQDVKV</sequence>
<protein>
    <submittedName>
        <fullName evidence="2">Uncharacterized protein</fullName>
    </submittedName>
</protein>
<comment type="caution">
    <text evidence="2">The sequence shown here is derived from an EMBL/GenBank/DDBJ whole genome shotgun (WGS) entry which is preliminary data.</text>
</comment>
<reference evidence="2" key="1">
    <citation type="submission" date="2021-02" db="EMBL/GenBank/DDBJ databases">
        <authorList>
            <person name="Dougan E. K."/>
            <person name="Rhodes N."/>
            <person name="Thang M."/>
            <person name="Chan C."/>
        </authorList>
    </citation>
    <scope>NUCLEOTIDE SEQUENCE</scope>
</reference>
<dbReference type="Proteomes" id="UP000626109">
    <property type="component" value="Unassembled WGS sequence"/>
</dbReference>
<gene>
    <name evidence="2" type="ORF">PGLA2088_LOCUS20659</name>
</gene>
<name>A0A813JLJ3_POLGL</name>
<accession>A0A813JLJ3</accession>
<keyword evidence="1" id="KW-0472">Membrane</keyword>
<organism evidence="2 3">
    <name type="scientific">Polarella glacialis</name>
    <name type="common">Dinoflagellate</name>
    <dbReference type="NCBI Taxonomy" id="89957"/>
    <lineage>
        <taxon>Eukaryota</taxon>
        <taxon>Sar</taxon>
        <taxon>Alveolata</taxon>
        <taxon>Dinophyceae</taxon>
        <taxon>Suessiales</taxon>
        <taxon>Suessiaceae</taxon>
        <taxon>Polarella</taxon>
    </lineage>
</organism>
<evidence type="ECO:0000313" key="3">
    <source>
        <dbReference type="Proteomes" id="UP000626109"/>
    </source>
</evidence>
<evidence type="ECO:0000256" key="1">
    <source>
        <dbReference type="SAM" id="Phobius"/>
    </source>
</evidence>
<dbReference type="AlphaFoldDB" id="A0A813JLJ3"/>
<evidence type="ECO:0000313" key="2">
    <source>
        <dbReference type="EMBL" id="CAE8678160.1"/>
    </source>
</evidence>
<dbReference type="EMBL" id="CAJNNW010025662">
    <property type="protein sequence ID" value="CAE8678160.1"/>
    <property type="molecule type" value="Genomic_DNA"/>
</dbReference>
<proteinExistence type="predicted"/>
<keyword evidence="1" id="KW-0812">Transmembrane</keyword>
<keyword evidence="1" id="KW-1133">Transmembrane helix</keyword>
<feature type="transmembrane region" description="Helical" evidence="1">
    <location>
        <begin position="149"/>
        <end position="173"/>
    </location>
</feature>